<keyword evidence="7" id="KW-1185">Reference proteome</keyword>
<dbReference type="SUPFAM" id="SSF50129">
    <property type="entry name" value="GroES-like"/>
    <property type="match status" value="1"/>
</dbReference>
<dbReference type="CDD" id="cd08248">
    <property type="entry name" value="RTN4I1"/>
    <property type="match status" value="1"/>
</dbReference>
<evidence type="ECO:0000256" key="3">
    <source>
        <dbReference type="ARBA" id="ARBA00022946"/>
    </source>
</evidence>
<dbReference type="InterPro" id="IPR037397">
    <property type="entry name" value="RTN4IP1"/>
</dbReference>
<dbReference type="FunCoup" id="A0A6P8IV50">
    <property type="interactions" value="1059"/>
</dbReference>
<evidence type="ECO:0000313" key="7">
    <source>
        <dbReference type="Proteomes" id="UP000515163"/>
    </source>
</evidence>
<dbReference type="Pfam" id="PF08240">
    <property type="entry name" value="ADH_N"/>
    <property type="match status" value="1"/>
</dbReference>
<protein>
    <submittedName>
        <fullName evidence="8">Reticulon-4-interacting protein 1, mitochondrial-like</fullName>
    </submittedName>
</protein>
<accession>A0A6P8IV50</accession>
<dbReference type="InterPro" id="IPR020843">
    <property type="entry name" value="ER"/>
</dbReference>
<evidence type="ECO:0000259" key="6">
    <source>
        <dbReference type="SMART" id="SM00829"/>
    </source>
</evidence>
<dbReference type="InterPro" id="IPR013154">
    <property type="entry name" value="ADH-like_N"/>
</dbReference>
<feature type="domain" description="Enoyl reductase (ER)" evidence="6">
    <location>
        <begin position="47"/>
        <end position="383"/>
    </location>
</feature>
<dbReference type="Gene3D" id="3.40.50.720">
    <property type="entry name" value="NAD(P)-binding Rossmann-like Domain"/>
    <property type="match status" value="1"/>
</dbReference>
<dbReference type="InParanoid" id="A0A6P8IV50"/>
<keyword evidence="3" id="KW-0809">Transit peptide</keyword>
<evidence type="ECO:0000313" key="8">
    <source>
        <dbReference type="RefSeq" id="XP_031570023.1"/>
    </source>
</evidence>
<dbReference type="GO" id="GO:0008270">
    <property type="term" value="F:zinc ion binding"/>
    <property type="evidence" value="ECO:0007669"/>
    <property type="project" value="InterPro"/>
</dbReference>
<dbReference type="InterPro" id="IPR050700">
    <property type="entry name" value="YIM1/Zinc_Alcohol_DH_Fams"/>
</dbReference>
<dbReference type="KEGG" id="aten:116304422"/>
<dbReference type="GeneID" id="116304422"/>
<dbReference type="SMART" id="SM00829">
    <property type="entry name" value="PKS_ER"/>
    <property type="match status" value="1"/>
</dbReference>
<dbReference type="InterPro" id="IPR011032">
    <property type="entry name" value="GroES-like_sf"/>
</dbReference>
<evidence type="ECO:0000256" key="2">
    <source>
        <dbReference type="ARBA" id="ARBA00010371"/>
    </source>
</evidence>
<gene>
    <name evidence="8" type="primary">LOC116304422</name>
</gene>
<dbReference type="GO" id="GO:0005739">
    <property type="term" value="C:mitochondrion"/>
    <property type="evidence" value="ECO:0007669"/>
    <property type="project" value="UniProtKB-SubCell"/>
</dbReference>
<sequence>MFKRVYLTIRTEKIPVTCSLLGRTRWFSSKKDFVPDQMQRWSLHRYGADALVLNTVDTPLIKSPSDILVKVHAASVNPIDLRIRNGYGVKLLNLWRKLKGTQEFPLILGRDFSGVVVKTGRRVRRFKPGDEVWGTPSVPNGGTHTQYLIAQQDEISMKPSCLSHVEAASLPYVACTVWVGLKSRAGLNETNCPGKRVLVYGGSGGIGTFAIQLLKAWGADVTTTCRTDAVELVMSLGADHVIDYNMTDVEAELEGSEGFDVILDPFGGKFEQMSTKLLSQCTGSVYVNLAPPLLPNTDRLGLGLGIVSSGQSFLSSFAQKAFFKGGSTAWAFFVPNPGALDHVARLTETGQIRPVIQSLFPFNEVPEAFAQLEAGHSRGKTVIQVAENGETCL</sequence>
<dbReference type="PROSITE" id="PS01162">
    <property type="entry name" value="QOR_ZETA_CRYSTAL"/>
    <property type="match status" value="1"/>
</dbReference>
<proteinExistence type="inferred from homology"/>
<organism evidence="7 8">
    <name type="scientific">Actinia tenebrosa</name>
    <name type="common">Australian red waratah sea anemone</name>
    <dbReference type="NCBI Taxonomy" id="6105"/>
    <lineage>
        <taxon>Eukaryota</taxon>
        <taxon>Metazoa</taxon>
        <taxon>Cnidaria</taxon>
        <taxon>Anthozoa</taxon>
        <taxon>Hexacorallia</taxon>
        <taxon>Actiniaria</taxon>
        <taxon>Actiniidae</taxon>
        <taxon>Actinia</taxon>
    </lineage>
</organism>
<keyword evidence="5" id="KW-0496">Mitochondrion</keyword>
<reference evidence="8" key="1">
    <citation type="submission" date="2025-08" db="UniProtKB">
        <authorList>
            <consortium name="RefSeq"/>
        </authorList>
    </citation>
    <scope>IDENTIFICATION</scope>
    <source>
        <tissue evidence="8">Tentacle</tissue>
    </source>
</reference>
<dbReference type="PANTHER" id="PTHR11695:SF294">
    <property type="entry name" value="RETICULON-4-INTERACTING PROTEIN 1, MITOCHONDRIAL"/>
    <property type="match status" value="1"/>
</dbReference>
<comment type="subcellular location">
    <subcellularLocation>
        <location evidence="1">Mitochondrion</location>
    </subcellularLocation>
</comment>
<dbReference type="InterPro" id="IPR002364">
    <property type="entry name" value="Quin_OxRdtase/zeta-crystal_CS"/>
</dbReference>
<evidence type="ECO:0000256" key="1">
    <source>
        <dbReference type="ARBA" id="ARBA00004173"/>
    </source>
</evidence>
<dbReference type="AlphaFoldDB" id="A0A6P8IV50"/>
<dbReference type="RefSeq" id="XP_031570023.1">
    <property type="nucleotide sequence ID" value="XM_031714163.1"/>
</dbReference>
<dbReference type="Proteomes" id="UP000515163">
    <property type="component" value="Unplaced"/>
</dbReference>
<dbReference type="SUPFAM" id="SSF51735">
    <property type="entry name" value="NAD(P)-binding Rossmann-fold domains"/>
    <property type="match status" value="1"/>
</dbReference>
<dbReference type="GO" id="GO:0016491">
    <property type="term" value="F:oxidoreductase activity"/>
    <property type="evidence" value="ECO:0007669"/>
    <property type="project" value="UniProtKB-KW"/>
</dbReference>
<dbReference type="PANTHER" id="PTHR11695">
    <property type="entry name" value="ALCOHOL DEHYDROGENASE RELATED"/>
    <property type="match status" value="1"/>
</dbReference>
<dbReference type="OrthoDB" id="48317at2759"/>
<comment type="similarity">
    <text evidence="2">Belongs to the zinc-containing alcohol dehydrogenase family. Quinone oxidoreductase subfamily.</text>
</comment>
<dbReference type="InterPro" id="IPR036291">
    <property type="entry name" value="NAD(P)-bd_dom_sf"/>
</dbReference>
<dbReference type="Pfam" id="PF13602">
    <property type="entry name" value="ADH_zinc_N_2"/>
    <property type="match status" value="1"/>
</dbReference>
<keyword evidence="4" id="KW-0560">Oxidoreductase</keyword>
<dbReference type="Gene3D" id="3.90.180.10">
    <property type="entry name" value="Medium-chain alcohol dehydrogenases, catalytic domain"/>
    <property type="match status" value="1"/>
</dbReference>
<name>A0A6P8IV50_ACTTE</name>
<evidence type="ECO:0000256" key="4">
    <source>
        <dbReference type="ARBA" id="ARBA00023002"/>
    </source>
</evidence>
<evidence type="ECO:0000256" key="5">
    <source>
        <dbReference type="ARBA" id="ARBA00023128"/>
    </source>
</evidence>
<dbReference type="FunFam" id="3.40.50.720:FF:000147">
    <property type="entry name" value="Reticulon-4-interacting protein 1 homolog, mitochondrial"/>
    <property type="match status" value="1"/>
</dbReference>